<dbReference type="InterPro" id="IPR002495">
    <property type="entry name" value="Glyco_trans_8"/>
</dbReference>
<dbReference type="InterPro" id="IPR029044">
    <property type="entry name" value="Nucleotide-diphossugar_trans"/>
</dbReference>
<sequence>MTYKTVAFCVVDSDYIDPAIVALTSFFRFNSTKVVCYVEEGTNYQRLRQATAGHPIEFRVVEFPQFQIHETLGNKYLELFVSRKSLPAFAMRILALQELKKEADIIVNFDLDVLFFNTIQYLVDKCKPNRVYGVSERKNRDRWMSNLQLNDIIPNQVYINTGLVVYGAETIAPDLIEQYESFLHEFSKHIYCPEQDFVNHHFGNVIQEIPAHFNLMFTDERYTQLAPVMVHFLGADKPWTDHSYNDLYTRYYFKRYFLECKRNQGCLTEHFSQKVRAKSECVGGVCV</sequence>
<dbReference type="SUPFAM" id="SSF53448">
    <property type="entry name" value="Nucleotide-diphospho-sugar transferases"/>
    <property type="match status" value="1"/>
</dbReference>
<name>A0A662ZK78_9GAMM</name>
<dbReference type="EMBL" id="FOXF01000076">
    <property type="protein sequence ID" value="SFP77192.1"/>
    <property type="molecule type" value="Genomic_DNA"/>
</dbReference>
<proteinExistence type="predicted"/>
<keyword evidence="2" id="KW-1185">Reference proteome</keyword>
<dbReference type="GO" id="GO:0016757">
    <property type="term" value="F:glycosyltransferase activity"/>
    <property type="evidence" value="ECO:0007669"/>
    <property type="project" value="InterPro"/>
</dbReference>
<gene>
    <name evidence="1" type="ORF">SAMN02910344_02268</name>
</gene>
<evidence type="ECO:0000313" key="2">
    <source>
        <dbReference type="Proteomes" id="UP000243745"/>
    </source>
</evidence>
<protein>
    <submittedName>
        <fullName evidence="1">Lipopolysaccharide biosynthesis protein, LPS:glycosyltransferase</fullName>
    </submittedName>
</protein>
<dbReference type="Proteomes" id="UP000243745">
    <property type="component" value="Unassembled WGS sequence"/>
</dbReference>
<evidence type="ECO:0000313" key="1">
    <source>
        <dbReference type="EMBL" id="SFP77192.1"/>
    </source>
</evidence>
<dbReference type="Gene3D" id="3.90.550.10">
    <property type="entry name" value="Spore Coat Polysaccharide Biosynthesis Protein SpsA, Chain A"/>
    <property type="match status" value="1"/>
</dbReference>
<reference evidence="1 2" key="1">
    <citation type="submission" date="2016-10" db="EMBL/GenBank/DDBJ databases">
        <authorList>
            <person name="Varghese N."/>
            <person name="Submissions S."/>
        </authorList>
    </citation>
    <scope>NUCLEOTIDE SEQUENCE [LARGE SCALE GENOMIC DNA]</scope>
    <source>
        <strain evidence="1 2">DSM 1361</strain>
    </source>
</reference>
<dbReference type="AlphaFoldDB" id="A0A662ZK78"/>
<accession>A0A662ZK78</accession>
<keyword evidence="1" id="KW-0808">Transferase</keyword>
<dbReference type="Pfam" id="PF01501">
    <property type="entry name" value="Glyco_transf_8"/>
    <property type="match status" value="1"/>
</dbReference>
<organism evidence="1 2">
    <name type="scientific">Ruminobacter amylophilus</name>
    <dbReference type="NCBI Taxonomy" id="867"/>
    <lineage>
        <taxon>Bacteria</taxon>
        <taxon>Pseudomonadati</taxon>
        <taxon>Pseudomonadota</taxon>
        <taxon>Gammaproteobacteria</taxon>
        <taxon>Aeromonadales</taxon>
        <taxon>Succinivibrionaceae</taxon>
        <taxon>Ruminobacter</taxon>
    </lineage>
</organism>